<evidence type="ECO:0000256" key="6">
    <source>
        <dbReference type="ARBA" id="ARBA00023295"/>
    </source>
</evidence>
<feature type="binding site" evidence="8">
    <location>
        <position position="203"/>
    </location>
    <ligand>
        <name>Ca(2+)</name>
        <dbReference type="ChEBI" id="CHEBI:29108"/>
        <label>2</label>
    </ligand>
</feature>
<evidence type="ECO:0000256" key="7">
    <source>
        <dbReference type="PIRSR" id="PIRSR001021-1"/>
    </source>
</evidence>
<dbReference type="NCBIfam" id="NF006969">
    <property type="entry name" value="PRK09441.1-2"/>
    <property type="match status" value="1"/>
</dbReference>
<evidence type="ECO:0000256" key="5">
    <source>
        <dbReference type="ARBA" id="ARBA00023277"/>
    </source>
</evidence>
<feature type="binding site" evidence="8">
    <location>
        <position position="427"/>
    </location>
    <ligand>
        <name>Ca(2+)</name>
        <dbReference type="ChEBI" id="CHEBI:29108"/>
        <label>3</label>
    </ligand>
</feature>
<keyword evidence="4" id="KW-0378">Hydrolase</keyword>
<proteinExistence type="inferred from homology"/>
<feature type="domain" description="Glycosyl hydrolase family 13 catalytic" evidence="10">
    <location>
        <begin position="4"/>
        <end position="416"/>
    </location>
</feature>
<dbReference type="EMBL" id="FMZL01000002">
    <property type="protein sequence ID" value="SDC01712.1"/>
    <property type="molecule type" value="Genomic_DNA"/>
</dbReference>
<keyword evidence="6" id="KW-0326">Glycosidase</keyword>
<feature type="binding site" evidence="8">
    <location>
        <position position="183"/>
    </location>
    <ligand>
        <name>Ca(2+)</name>
        <dbReference type="ChEBI" id="CHEBI:29108"/>
        <label>2</label>
    </ligand>
</feature>
<keyword evidence="3 8" id="KW-0479">Metal-binding</keyword>
<keyword evidence="8" id="KW-0106">Calcium</keyword>
<reference evidence="12" key="1">
    <citation type="submission" date="2016-10" db="EMBL/GenBank/DDBJ databases">
        <authorList>
            <person name="Varghese N."/>
            <person name="Submissions S."/>
        </authorList>
    </citation>
    <scope>NUCLEOTIDE SEQUENCE [LARGE SCALE GENOMIC DNA]</scope>
    <source>
        <strain evidence="12">DSM 22619</strain>
    </source>
</reference>
<evidence type="ECO:0000259" key="10">
    <source>
        <dbReference type="SMART" id="SM00642"/>
    </source>
</evidence>
<comment type="cofactor">
    <cofactor evidence="1">
        <name>Ca(2+)</name>
        <dbReference type="ChEBI" id="CHEBI:29108"/>
    </cofactor>
</comment>
<dbReference type="Proteomes" id="UP000198528">
    <property type="component" value="Unassembled WGS sequence"/>
</dbReference>
<evidence type="ECO:0000256" key="2">
    <source>
        <dbReference type="ARBA" id="ARBA00008061"/>
    </source>
</evidence>
<feature type="binding site" evidence="8">
    <location>
        <position position="201"/>
    </location>
    <ligand>
        <name>Ca(2+)</name>
        <dbReference type="ChEBI" id="CHEBI:29108"/>
        <label>1</label>
    </ligand>
</feature>
<feature type="binding site" evidence="8">
    <location>
        <position position="195"/>
    </location>
    <ligand>
        <name>Ca(2+)</name>
        <dbReference type="ChEBI" id="CHEBI:29108"/>
        <label>1</label>
    </ligand>
</feature>
<dbReference type="InterPro" id="IPR017853">
    <property type="entry name" value="GH"/>
</dbReference>
<dbReference type="RefSeq" id="WP_090844744.1">
    <property type="nucleotide sequence ID" value="NZ_FMZL01000002.1"/>
</dbReference>
<dbReference type="InterPro" id="IPR006047">
    <property type="entry name" value="GH13_cat_dom"/>
</dbReference>
<evidence type="ECO:0000256" key="8">
    <source>
        <dbReference type="PIRSR" id="PIRSR001021-2"/>
    </source>
</evidence>
<dbReference type="GO" id="GO:0004553">
    <property type="term" value="F:hydrolase activity, hydrolyzing O-glycosyl compounds"/>
    <property type="evidence" value="ECO:0007669"/>
    <property type="project" value="InterPro"/>
</dbReference>
<protein>
    <submittedName>
        <fullName evidence="11">Alpha-amylase</fullName>
    </submittedName>
</protein>
<dbReference type="PANTHER" id="PTHR43447">
    <property type="entry name" value="ALPHA-AMYLASE"/>
    <property type="match status" value="1"/>
</dbReference>
<dbReference type="InterPro" id="IPR013776">
    <property type="entry name" value="A-amylase_thermo"/>
</dbReference>
<feature type="binding site" evidence="8">
    <location>
        <position position="104"/>
    </location>
    <ligand>
        <name>Ca(2+)</name>
        <dbReference type="ChEBI" id="CHEBI:29108"/>
        <label>1</label>
    </ligand>
</feature>
<feature type="region of interest" description="Disordered" evidence="9">
    <location>
        <begin position="495"/>
        <end position="540"/>
    </location>
</feature>
<dbReference type="Gene3D" id="3.20.20.80">
    <property type="entry name" value="Glycosidases"/>
    <property type="match status" value="1"/>
</dbReference>
<feature type="compositionally biased region" description="Basic and acidic residues" evidence="9">
    <location>
        <begin position="505"/>
        <end position="533"/>
    </location>
</feature>
<dbReference type="GO" id="GO:0005975">
    <property type="term" value="P:carbohydrate metabolic process"/>
    <property type="evidence" value="ECO:0007669"/>
    <property type="project" value="InterPro"/>
</dbReference>
<gene>
    <name evidence="11" type="ORF">SAMN04487824_10223</name>
</gene>
<evidence type="ECO:0000256" key="9">
    <source>
        <dbReference type="SAM" id="MobiDB-lite"/>
    </source>
</evidence>
<dbReference type="NCBIfam" id="NF006968">
    <property type="entry name" value="PRK09441.1-1"/>
    <property type="match status" value="1"/>
</dbReference>
<keyword evidence="5" id="KW-0119">Carbohydrate metabolism</keyword>
<feature type="binding site" evidence="8">
    <location>
        <position position="300"/>
    </location>
    <ligand>
        <name>Ca(2+)</name>
        <dbReference type="ChEBI" id="CHEBI:29108"/>
        <label>3</label>
    </ligand>
</feature>
<dbReference type="AlphaFoldDB" id="A0A1G6I595"/>
<dbReference type="Gene3D" id="2.40.30.140">
    <property type="match status" value="1"/>
</dbReference>
<feature type="active site" description="Nucleophile" evidence="7">
    <location>
        <position position="232"/>
    </location>
</feature>
<accession>A0A1G6I595</accession>
<evidence type="ECO:0000256" key="4">
    <source>
        <dbReference type="ARBA" id="ARBA00022801"/>
    </source>
</evidence>
<dbReference type="CDD" id="cd11318">
    <property type="entry name" value="AmyAc_bac_fung_AmyA"/>
    <property type="match status" value="1"/>
</dbReference>
<dbReference type="GO" id="GO:0005509">
    <property type="term" value="F:calcium ion binding"/>
    <property type="evidence" value="ECO:0007669"/>
    <property type="project" value="InterPro"/>
</dbReference>
<sequence length="540" mass="60779">MDNGTMLQGFSWYLPADGAHWRRLAKSAQRLADEGVTAVWLPPAYKGQAGGFDVGYGVYDTYDLGEFDQKGTVATKYGTKDEYLACIRALQAAGVQALGDVVLNQRMGADATEDVVAREVAANDRNRVVAGPHKIRAWTRFCFPGRRGRYSAFTWDWRCFHGVDWDDATRRGGIYLFDGKSRDNEVDHDDNGNYDYLMGCDVDLSYPPVYDELVRWGKWYLDTTGLDGFRFDALKHMGREFYQRWLPEMRDYAGRELFSVGEYWTPRVDELVSYINDMPTMSLFDVPLHYHFYSASCSNGDFDLSKLFDRTLSTWNPVRAVTFVENHDTQPGQALQSLVLPWFKPSAYACILLREAGYPCVFYGDLYGMPNDGNIPAVVELPLLMEIRRRFAYGRQRDWLDDADTIGWTREGERGREGSGVAVVLTDRAGGAKRMLVGEGHAGELWHCVIGEEKDVRIGSDGWAEFDCGGGRLSVYLSDAAAGVLEHDWVNAIHTPDADPYTDDDPVRAETEEAVREHPELEGEVRRLAREGLDGEGVAG</sequence>
<dbReference type="SUPFAM" id="SSF51445">
    <property type="entry name" value="(Trans)glycosidases"/>
    <property type="match status" value="1"/>
</dbReference>
<dbReference type="SUPFAM" id="SSF51011">
    <property type="entry name" value="Glycosyl hydrolase domain"/>
    <property type="match status" value="1"/>
</dbReference>
<comment type="similarity">
    <text evidence="2">Belongs to the glycosyl hydrolase 13 family.</text>
</comment>
<feature type="active site" description="Proton donor" evidence="7">
    <location>
        <position position="262"/>
    </location>
</feature>
<dbReference type="PIRSF" id="PIRSF001021">
    <property type="entry name" value="Alph-amls_thrmst"/>
    <property type="match status" value="1"/>
</dbReference>
<dbReference type="InterPro" id="IPR013780">
    <property type="entry name" value="Glyco_hydro_b"/>
</dbReference>
<name>A0A1G6I595_9ACTN</name>
<evidence type="ECO:0000313" key="11">
    <source>
        <dbReference type="EMBL" id="SDC01712.1"/>
    </source>
</evidence>
<dbReference type="STRING" id="604330.SAMN04489857_0211"/>
<evidence type="ECO:0000256" key="3">
    <source>
        <dbReference type="ARBA" id="ARBA00022723"/>
    </source>
</evidence>
<organism evidence="11 12">
    <name type="scientific">Parafannyhessea umbonata</name>
    <dbReference type="NCBI Taxonomy" id="604330"/>
    <lineage>
        <taxon>Bacteria</taxon>
        <taxon>Bacillati</taxon>
        <taxon>Actinomycetota</taxon>
        <taxon>Coriobacteriia</taxon>
        <taxon>Coriobacteriales</taxon>
        <taxon>Atopobiaceae</taxon>
        <taxon>Parafannyhessea</taxon>
    </lineage>
</organism>
<dbReference type="Gene3D" id="2.60.40.1180">
    <property type="entry name" value="Golgi alpha-mannosidase II"/>
    <property type="match status" value="1"/>
</dbReference>
<dbReference type="SMART" id="SM00642">
    <property type="entry name" value="Aamy"/>
    <property type="match status" value="1"/>
</dbReference>
<feature type="binding site" evidence="8">
    <location>
        <position position="236"/>
    </location>
    <ligand>
        <name>Ca(2+)</name>
        <dbReference type="ChEBI" id="CHEBI:29108"/>
        <label>1</label>
    </ligand>
</feature>
<evidence type="ECO:0000256" key="1">
    <source>
        <dbReference type="ARBA" id="ARBA00001913"/>
    </source>
</evidence>
<dbReference type="Pfam" id="PF00128">
    <property type="entry name" value="Alpha-amylase"/>
    <property type="match status" value="1"/>
</dbReference>
<keyword evidence="12" id="KW-1185">Reference proteome</keyword>
<evidence type="ECO:0000313" key="12">
    <source>
        <dbReference type="Proteomes" id="UP000198528"/>
    </source>
</evidence>
<feature type="binding site" evidence="8">
    <location>
        <position position="404"/>
    </location>
    <ligand>
        <name>Ca(2+)</name>
        <dbReference type="ChEBI" id="CHEBI:29108"/>
        <label>3</label>
    </ligand>
</feature>